<dbReference type="Proteomes" id="UP001140949">
    <property type="component" value="Unassembled WGS sequence"/>
</dbReference>
<dbReference type="AlphaFoldDB" id="A0AAX6HMC0"/>
<feature type="transmembrane region" description="Helical" evidence="1">
    <location>
        <begin position="85"/>
        <end position="104"/>
    </location>
</feature>
<feature type="transmembrane region" description="Helical" evidence="1">
    <location>
        <begin position="161"/>
        <end position="180"/>
    </location>
</feature>
<evidence type="ECO:0000313" key="3">
    <source>
        <dbReference type="EMBL" id="KAJ6841898.1"/>
    </source>
</evidence>
<evidence type="ECO:0000256" key="1">
    <source>
        <dbReference type="SAM" id="Phobius"/>
    </source>
</evidence>
<comment type="caution">
    <text evidence="3">The sequence shown here is derived from an EMBL/GenBank/DDBJ whole genome shotgun (WGS) entry which is preliminary data.</text>
</comment>
<organism evidence="3 4">
    <name type="scientific">Iris pallida</name>
    <name type="common">Sweet iris</name>
    <dbReference type="NCBI Taxonomy" id="29817"/>
    <lineage>
        <taxon>Eukaryota</taxon>
        <taxon>Viridiplantae</taxon>
        <taxon>Streptophyta</taxon>
        <taxon>Embryophyta</taxon>
        <taxon>Tracheophyta</taxon>
        <taxon>Spermatophyta</taxon>
        <taxon>Magnoliopsida</taxon>
        <taxon>Liliopsida</taxon>
        <taxon>Asparagales</taxon>
        <taxon>Iridaceae</taxon>
        <taxon>Iridoideae</taxon>
        <taxon>Irideae</taxon>
        <taxon>Iris</taxon>
    </lineage>
</organism>
<keyword evidence="1" id="KW-0472">Membrane</keyword>
<dbReference type="GO" id="GO:0080120">
    <property type="term" value="P:CAAX-box protein maturation"/>
    <property type="evidence" value="ECO:0007669"/>
    <property type="project" value="UniProtKB-ARBA"/>
</dbReference>
<evidence type="ECO:0000313" key="4">
    <source>
        <dbReference type="Proteomes" id="UP001140949"/>
    </source>
</evidence>
<evidence type="ECO:0000259" key="2">
    <source>
        <dbReference type="Pfam" id="PF02517"/>
    </source>
</evidence>
<dbReference type="PANTHER" id="PTHR43592:SF4">
    <property type="entry name" value="CAAX AMINO TERMINAL PROTEASE FAMILY PROTEIN"/>
    <property type="match status" value="1"/>
</dbReference>
<keyword evidence="1" id="KW-0812">Transmembrane</keyword>
<dbReference type="EMBL" id="JANAVB010008198">
    <property type="protein sequence ID" value="KAJ6841898.1"/>
    <property type="molecule type" value="Genomic_DNA"/>
</dbReference>
<dbReference type="PANTHER" id="PTHR43592">
    <property type="entry name" value="CAAX AMINO TERMINAL PROTEASE"/>
    <property type="match status" value="1"/>
</dbReference>
<name>A0AAX6HMC0_IRIPA</name>
<feature type="transmembrane region" description="Helical" evidence="1">
    <location>
        <begin position="242"/>
        <end position="259"/>
    </location>
</feature>
<feature type="transmembrane region" description="Helical" evidence="1">
    <location>
        <begin position="201"/>
        <end position="222"/>
    </location>
</feature>
<protein>
    <recommendedName>
        <fullName evidence="2">CAAX prenyl protease 2/Lysostaphin resistance protein A-like domain-containing protein</fullName>
    </recommendedName>
</protein>
<gene>
    <name evidence="3" type="ORF">M6B38_304580</name>
</gene>
<keyword evidence="4" id="KW-1185">Reference proteome</keyword>
<reference evidence="3" key="1">
    <citation type="journal article" date="2023" name="GigaByte">
        <title>Genome assembly of the bearded iris, Iris pallida Lam.</title>
        <authorList>
            <person name="Bruccoleri R.E."/>
            <person name="Oakeley E.J."/>
            <person name="Faust A.M.E."/>
            <person name="Altorfer M."/>
            <person name="Dessus-Babus S."/>
            <person name="Burckhardt D."/>
            <person name="Oertli M."/>
            <person name="Naumann U."/>
            <person name="Petersen F."/>
            <person name="Wong J."/>
        </authorList>
    </citation>
    <scope>NUCLEOTIDE SEQUENCE</scope>
    <source>
        <strain evidence="3">GSM-AAB239-AS_SAM_17_03QT</strain>
    </source>
</reference>
<feature type="domain" description="CAAX prenyl protease 2/Lysostaphin resistance protein A-like" evidence="2">
    <location>
        <begin position="209"/>
        <end position="295"/>
    </location>
</feature>
<accession>A0AAX6HMC0</accession>
<dbReference type="InterPro" id="IPR003675">
    <property type="entry name" value="Rce1/LyrA-like_dom"/>
</dbReference>
<reference evidence="3" key="2">
    <citation type="submission" date="2023-04" db="EMBL/GenBank/DDBJ databases">
        <authorList>
            <person name="Bruccoleri R.E."/>
            <person name="Oakeley E.J."/>
            <person name="Faust A.-M."/>
            <person name="Dessus-Babus S."/>
            <person name="Altorfer M."/>
            <person name="Burckhardt D."/>
            <person name="Oertli M."/>
            <person name="Naumann U."/>
            <person name="Petersen F."/>
            <person name="Wong J."/>
        </authorList>
    </citation>
    <scope>NUCLEOTIDE SEQUENCE</scope>
    <source>
        <strain evidence="3">GSM-AAB239-AS_SAM_17_03QT</strain>
        <tissue evidence="3">Leaf</tissue>
    </source>
</reference>
<feature type="transmembrane region" description="Helical" evidence="1">
    <location>
        <begin position="266"/>
        <end position="289"/>
    </location>
</feature>
<keyword evidence="1" id="KW-1133">Transmembrane helix</keyword>
<dbReference type="Pfam" id="PF02517">
    <property type="entry name" value="Rce1-like"/>
    <property type="match status" value="1"/>
</dbReference>
<sequence length="304" mass="33192">MMILGVVVAPPPLLPAKIFSNVSSSSPTKFTPFPSPLYFVTSKLKERGSIKASCSNKDNAHDPFDGFSVLSPDIPWDYKDVWSTFAAYFFILHIPLSFGGLSVIAQILDQPDLDPLTMVISTILLQTTESVGAFTLLHYTTKPQYNFSTFVSEMLSSKQRSWVKASALGIGFLIGLALLTSTLADRLIGPKDVNNPILKDILLYSPTSKALGFFLYCFIAPVLEESVYRGFLLTSLASKMKWWQAVVISSFAFSIAHLSGDNSLQLFLIGCVLGSVYCWTGNVAAPFAVHSVYNATTLLVTSLS</sequence>
<dbReference type="GO" id="GO:0004175">
    <property type="term" value="F:endopeptidase activity"/>
    <property type="evidence" value="ECO:0007669"/>
    <property type="project" value="UniProtKB-ARBA"/>
</dbReference>
<proteinExistence type="predicted"/>